<dbReference type="RefSeq" id="WP_258216442.1">
    <property type="nucleotide sequence ID" value="NZ_JANQBD010000023.1"/>
</dbReference>
<comment type="caution">
    <text evidence="2">The sequence shown here is derived from an EMBL/GenBank/DDBJ whole genome shotgun (WGS) entry which is preliminary data.</text>
</comment>
<keyword evidence="1" id="KW-0175">Coiled coil</keyword>
<reference evidence="2 3" key="1">
    <citation type="submission" date="2022-08" db="EMBL/GenBank/DDBJ databases">
        <title>Paenibacillus endoradicis sp. nov., Paenibacillus radicibacter sp. nov and Paenibacillus pararadicis sp. nov., three cold-adapted plant growth-promoting bacteria isolated from root of Larix gmelinii in Great Khingan.</title>
        <authorList>
            <person name="Xue H."/>
        </authorList>
    </citation>
    <scope>NUCLEOTIDE SEQUENCE [LARGE SCALE GENOMIC DNA]</scope>
    <source>
        <strain evidence="2 3">N5-1-1-5</strain>
    </source>
</reference>
<evidence type="ECO:0008006" key="4">
    <source>
        <dbReference type="Google" id="ProtNLM"/>
    </source>
</evidence>
<dbReference type="EMBL" id="JANQBD010000023">
    <property type="protein sequence ID" value="MCR8634887.1"/>
    <property type="molecule type" value="Genomic_DNA"/>
</dbReference>
<accession>A0ABT1YPC0</accession>
<sequence>MPETYQANYKQLRAALEQLCKDAGYENPDLVQWIDASEQQALKLDQLNALETENVRLKQEVKKLRDLYYNKTLSSSMSTKLKDALRE</sequence>
<gene>
    <name evidence="2" type="ORF">NV381_27170</name>
</gene>
<feature type="coiled-coil region" evidence="1">
    <location>
        <begin position="40"/>
        <end position="67"/>
    </location>
</feature>
<dbReference type="Proteomes" id="UP001300012">
    <property type="component" value="Unassembled WGS sequence"/>
</dbReference>
<evidence type="ECO:0000313" key="2">
    <source>
        <dbReference type="EMBL" id="MCR8634887.1"/>
    </source>
</evidence>
<evidence type="ECO:0000256" key="1">
    <source>
        <dbReference type="SAM" id="Coils"/>
    </source>
</evidence>
<protein>
    <recommendedName>
        <fullName evidence="4">Transposase</fullName>
    </recommendedName>
</protein>
<proteinExistence type="predicted"/>
<keyword evidence="3" id="KW-1185">Reference proteome</keyword>
<name>A0ABT1YPC0_9BACL</name>
<organism evidence="2 3">
    <name type="scientific">Paenibacillus radicis</name>
    <name type="common">ex Xue et al. 2023</name>
    <dbReference type="NCBI Taxonomy" id="2972489"/>
    <lineage>
        <taxon>Bacteria</taxon>
        <taxon>Bacillati</taxon>
        <taxon>Bacillota</taxon>
        <taxon>Bacilli</taxon>
        <taxon>Bacillales</taxon>
        <taxon>Paenibacillaceae</taxon>
        <taxon>Paenibacillus</taxon>
    </lineage>
</organism>
<evidence type="ECO:0000313" key="3">
    <source>
        <dbReference type="Proteomes" id="UP001300012"/>
    </source>
</evidence>